<evidence type="ECO:0000313" key="2">
    <source>
        <dbReference type="EMBL" id="EFB74313.1"/>
    </source>
</evidence>
<evidence type="ECO:0000313" key="3">
    <source>
        <dbReference type="Proteomes" id="UP000003438"/>
    </source>
</evidence>
<comment type="caution">
    <text evidence="2">The sequence shown here is derived from an EMBL/GenBank/DDBJ whole genome shotgun (WGS) entry which is preliminary data.</text>
</comment>
<name>D1PSM7_9FIRM</name>
<dbReference type="InterPro" id="IPR041073">
    <property type="entry name" value="MobL"/>
</dbReference>
<dbReference type="HOGENOM" id="CLU_626882_0_0_9"/>
<dbReference type="STRING" id="411471.SUBVAR_07410"/>
<keyword evidence="3" id="KW-1185">Reference proteome</keyword>
<feature type="compositionally biased region" description="Basic and acidic residues" evidence="1">
    <location>
        <begin position="352"/>
        <end position="373"/>
    </location>
</feature>
<dbReference type="Pfam" id="PF18555">
    <property type="entry name" value="MobL"/>
    <property type="match status" value="1"/>
</dbReference>
<dbReference type="EMBL" id="ACBY02000078">
    <property type="protein sequence ID" value="EFB74313.1"/>
    <property type="molecule type" value="Genomic_DNA"/>
</dbReference>
<feature type="compositionally biased region" description="Polar residues" evidence="1">
    <location>
        <begin position="321"/>
        <end position="351"/>
    </location>
</feature>
<feature type="region of interest" description="Disordered" evidence="1">
    <location>
        <begin position="310"/>
        <end position="373"/>
    </location>
</feature>
<accession>D1PSM7</accession>
<dbReference type="OrthoDB" id="1775746at2"/>
<organism evidence="2 3">
    <name type="scientific">Subdoligranulum variabile DSM 15176</name>
    <dbReference type="NCBI Taxonomy" id="411471"/>
    <lineage>
        <taxon>Bacteria</taxon>
        <taxon>Bacillati</taxon>
        <taxon>Bacillota</taxon>
        <taxon>Clostridia</taxon>
        <taxon>Eubacteriales</taxon>
        <taxon>Oscillospiraceae</taxon>
        <taxon>Subdoligranulum</taxon>
    </lineage>
</organism>
<dbReference type="RefSeq" id="WP_007048755.1">
    <property type="nucleotide sequence ID" value="NZ_GG704773.1"/>
</dbReference>
<proteinExistence type="predicted"/>
<reference evidence="2" key="1">
    <citation type="submission" date="2009-12" db="EMBL/GenBank/DDBJ databases">
        <authorList>
            <person name="Weinstock G."/>
            <person name="Sodergren E."/>
            <person name="Clifton S."/>
            <person name="Fulton L."/>
            <person name="Fulton B."/>
            <person name="Courtney L."/>
            <person name="Fronick C."/>
            <person name="Harrison M."/>
            <person name="Strong C."/>
            <person name="Farmer C."/>
            <person name="Delahaunty K."/>
            <person name="Markovic C."/>
            <person name="Hall O."/>
            <person name="Minx P."/>
            <person name="Tomlinson C."/>
            <person name="Mitreva M."/>
            <person name="Nelson J."/>
            <person name="Hou S."/>
            <person name="Wollam A."/>
            <person name="Pepin K.H."/>
            <person name="Johnson M."/>
            <person name="Bhonagiri V."/>
            <person name="Nash W.E."/>
            <person name="Warren W."/>
            <person name="Chinwalla A."/>
            <person name="Mardis E.R."/>
            <person name="Wilson R.K."/>
        </authorList>
    </citation>
    <scope>NUCLEOTIDE SEQUENCE [LARGE SCALE GENOMIC DNA]</scope>
    <source>
        <strain evidence="2">DSM 15176</strain>
    </source>
</reference>
<protein>
    <submittedName>
        <fullName evidence="2">Uncharacterized protein</fullName>
    </submittedName>
</protein>
<gene>
    <name evidence="2" type="ORF">SUBVAR_07410</name>
</gene>
<evidence type="ECO:0000256" key="1">
    <source>
        <dbReference type="SAM" id="MobiDB-lite"/>
    </source>
</evidence>
<sequence>MKVKAILNSGYFANTRHATNYIAYIDRQSPIFDQNGTEKKVLSAQVEVEAPGNSTVWRHVYSLNASDCERLGVDRNYMKNLIALKADELAKAYNISPNNLRMVCSWHNKDFHPHLHFLVWSTDSREAFIPHREKETDKSAALNAATRKVKSSFTNEIFRGDLEYLKEEKSKRRDKLNEQLRKLVSSEYLVDREITDALKDLGKDLRETPGKHTYKFLPPQLKAEVDSVLEKIMQRDPILRSMYEEYLDSQKELALTYASYEETLDKKFAEIENSFFHPYCDFEERRAGRAEVTRHNIIIHAAERYVRPTVQRKTASHVPQKKSTPAMTSAGNAAALSQTGKPPNAPTVQEKTASHSEPENATPDEKVDGSDYQEKSPTYAVQNMLFRLAKTLNRDQQQTQRMNRAAHVANGLTGEKQNVRKLKTGLSDERNLSTIDL</sequence>
<dbReference type="AlphaFoldDB" id="D1PSM7"/>
<dbReference type="eggNOG" id="COG0790">
    <property type="taxonomic scope" value="Bacteria"/>
</dbReference>
<dbReference type="Proteomes" id="UP000003438">
    <property type="component" value="Unassembled WGS sequence"/>
</dbReference>